<evidence type="ECO:0000256" key="1">
    <source>
        <dbReference type="SAM" id="MobiDB-lite"/>
    </source>
</evidence>
<evidence type="ECO:0000313" key="2">
    <source>
        <dbReference type="EMBL" id="QPC83054.1"/>
    </source>
</evidence>
<name>A0A7S8IF22_9CHLR</name>
<sequence length="62" mass="7249">MAKKDTQHPWQQIEEQAFHAFREWPLWLVLRERELALQNTGSQSDTPSAAPTDKSTQQRQSN</sequence>
<dbReference type="KEGG" id="pmet:G4Y79_01370"/>
<dbReference type="RefSeq" id="WP_195171123.1">
    <property type="nucleotide sequence ID" value="NZ_CP062983.1"/>
</dbReference>
<dbReference type="AlphaFoldDB" id="A0A7S8IF22"/>
<proteinExistence type="predicted"/>
<evidence type="ECO:0000313" key="3">
    <source>
        <dbReference type="Proteomes" id="UP000594468"/>
    </source>
</evidence>
<organism evidence="2 3">
    <name type="scientific">Phototrophicus methaneseepsis</name>
    <dbReference type="NCBI Taxonomy" id="2710758"/>
    <lineage>
        <taxon>Bacteria</taxon>
        <taxon>Bacillati</taxon>
        <taxon>Chloroflexota</taxon>
        <taxon>Candidatus Thermofontia</taxon>
        <taxon>Phototrophicales</taxon>
        <taxon>Phototrophicaceae</taxon>
        <taxon>Phototrophicus</taxon>
    </lineage>
</organism>
<dbReference type="Proteomes" id="UP000594468">
    <property type="component" value="Chromosome"/>
</dbReference>
<feature type="region of interest" description="Disordered" evidence="1">
    <location>
        <begin position="38"/>
        <end position="62"/>
    </location>
</feature>
<protein>
    <submittedName>
        <fullName evidence="2">Uncharacterized protein</fullName>
    </submittedName>
</protein>
<gene>
    <name evidence="2" type="ORF">G4Y79_01370</name>
</gene>
<accession>A0A7S8IF22</accession>
<dbReference type="EMBL" id="CP062983">
    <property type="protein sequence ID" value="QPC83054.1"/>
    <property type="molecule type" value="Genomic_DNA"/>
</dbReference>
<keyword evidence="3" id="KW-1185">Reference proteome</keyword>
<reference evidence="2 3" key="1">
    <citation type="submission" date="2020-02" db="EMBL/GenBank/DDBJ databases">
        <authorList>
            <person name="Zheng R.K."/>
            <person name="Sun C.M."/>
        </authorList>
    </citation>
    <scope>NUCLEOTIDE SEQUENCE [LARGE SCALE GENOMIC DNA]</scope>
    <source>
        <strain evidence="3">rifampicinis</strain>
    </source>
</reference>